<gene>
    <name evidence="1" type="ORF">CEXT_447231</name>
</gene>
<comment type="caution">
    <text evidence="1">The sequence shown here is derived from an EMBL/GenBank/DDBJ whole genome shotgun (WGS) entry which is preliminary data.</text>
</comment>
<organism evidence="1 2">
    <name type="scientific">Caerostris extrusa</name>
    <name type="common">Bark spider</name>
    <name type="synonym">Caerostris bankana</name>
    <dbReference type="NCBI Taxonomy" id="172846"/>
    <lineage>
        <taxon>Eukaryota</taxon>
        <taxon>Metazoa</taxon>
        <taxon>Ecdysozoa</taxon>
        <taxon>Arthropoda</taxon>
        <taxon>Chelicerata</taxon>
        <taxon>Arachnida</taxon>
        <taxon>Araneae</taxon>
        <taxon>Araneomorphae</taxon>
        <taxon>Entelegynae</taxon>
        <taxon>Araneoidea</taxon>
        <taxon>Araneidae</taxon>
        <taxon>Caerostris</taxon>
    </lineage>
</organism>
<name>A0AAV4NUK7_CAEEX</name>
<protein>
    <submittedName>
        <fullName evidence="1">Uncharacterized protein</fullName>
    </submittedName>
</protein>
<dbReference type="Proteomes" id="UP001054945">
    <property type="component" value="Unassembled WGS sequence"/>
</dbReference>
<proteinExistence type="predicted"/>
<accession>A0AAV4NUK7</accession>
<evidence type="ECO:0000313" key="1">
    <source>
        <dbReference type="EMBL" id="GIX88114.1"/>
    </source>
</evidence>
<keyword evidence="2" id="KW-1185">Reference proteome</keyword>
<reference evidence="1 2" key="1">
    <citation type="submission" date="2021-06" db="EMBL/GenBank/DDBJ databases">
        <title>Caerostris extrusa draft genome.</title>
        <authorList>
            <person name="Kono N."/>
            <person name="Arakawa K."/>
        </authorList>
    </citation>
    <scope>NUCLEOTIDE SEQUENCE [LARGE SCALE GENOMIC DNA]</scope>
</reference>
<evidence type="ECO:0000313" key="2">
    <source>
        <dbReference type="Proteomes" id="UP001054945"/>
    </source>
</evidence>
<dbReference type="EMBL" id="BPLR01021295">
    <property type="protein sequence ID" value="GIX88114.1"/>
    <property type="molecule type" value="Genomic_DNA"/>
</dbReference>
<sequence>MQPAFKVFPVSHMSTLRHAQARRCTKRPDWNTDKKCSINFCLYRLRLTALLYHTPWNVGICSPKPEKHASSPLQPGSFGSSTNQEAPRFLRWKFFPSTRSHTRIHSAIHLLVGVASIDENRESNNRLREDGRYDGWGGFQRFVLMIGENQYERDSSLRETETSLIVST</sequence>
<dbReference type="AlphaFoldDB" id="A0AAV4NUK7"/>